<dbReference type="SUPFAM" id="SSF82689">
    <property type="entry name" value="Mechanosensitive channel protein MscS (YggB), C-terminal domain"/>
    <property type="match status" value="1"/>
</dbReference>
<dbReference type="EMBL" id="CP119075">
    <property type="protein sequence ID" value="WED65325.1"/>
    <property type="molecule type" value="Genomic_DNA"/>
</dbReference>
<evidence type="ECO:0000313" key="13">
    <source>
        <dbReference type="Proteomes" id="UP001218638"/>
    </source>
</evidence>
<dbReference type="Pfam" id="PF21088">
    <property type="entry name" value="MS_channel_1st"/>
    <property type="match status" value="1"/>
</dbReference>
<evidence type="ECO:0000256" key="7">
    <source>
        <dbReference type="SAM" id="MobiDB-lite"/>
    </source>
</evidence>
<dbReference type="PANTHER" id="PTHR30221:SF1">
    <property type="entry name" value="SMALL-CONDUCTANCE MECHANOSENSITIVE CHANNEL"/>
    <property type="match status" value="1"/>
</dbReference>
<evidence type="ECO:0000259" key="10">
    <source>
        <dbReference type="Pfam" id="PF21082"/>
    </source>
</evidence>
<feature type="domain" description="Mechanosensitive ion channel transmembrane helices 2/3" evidence="11">
    <location>
        <begin position="96"/>
        <end position="139"/>
    </location>
</feature>
<dbReference type="Gene3D" id="2.30.30.60">
    <property type="match status" value="1"/>
</dbReference>
<keyword evidence="13" id="KW-1185">Reference proteome</keyword>
<dbReference type="PANTHER" id="PTHR30221">
    <property type="entry name" value="SMALL-CONDUCTANCE MECHANOSENSITIVE CHANNEL"/>
    <property type="match status" value="1"/>
</dbReference>
<evidence type="ECO:0000259" key="9">
    <source>
        <dbReference type="Pfam" id="PF00924"/>
    </source>
</evidence>
<proteinExistence type="inferred from homology"/>
<dbReference type="InterPro" id="IPR023408">
    <property type="entry name" value="MscS_beta-dom_sf"/>
</dbReference>
<organism evidence="12 13">
    <name type="scientific">Synoicihabitans lomoniglobus</name>
    <dbReference type="NCBI Taxonomy" id="2909285"/>
    <lineage>
        <taxon>Bacteria</taxon>
        <taxon>Pseudomonadati</taxon>
        <taxon>Verrucomicrobiota</taxon>
        <taxon>Opitutia</taxon>
        <taxon>Opitutales</taxon>
        <taxon>Opitutaceae</taxon>
        <taxon>Synoicihabitans</taxon>
    </lineage>
</organism>
<evidence type="ECO:0000256" key="1">
    <source>
        <dbReference type="ARBA" id="ARBA00004651"/>
    </source>
</evidence>
<keyword evidence="3" id="KW-1003">Cell membrane</keyword>
<comment type="subcellular location">
    <subcellularLocation>
        <location evidence="1">Cell membrane</location>
        <topology evidence="1">Multi-pass membrane protein</topology>
    </subcellularLocation>
</comment>
<comment type="similarity">
    <text evidence="2">Belongs to the MscS (TC 1.A.23) family.</text>
</comment>
<dbReference type="GO" id="GO:0005886">
    <property type="term" value="C:plasma membrane"/>
    <property type="evidence" value="ECO:0007669"/>
    <property type="project" value="UniProtKB-SubCell"/>
</dbReference>
<dbReference type="InterPro" id="IPR049278">
    <property type="entry name" value="MS_channel_C"/>
</dbReference>
<dbReference type="Pfam" id="PF00924">
    <property type="entry name" value="MS_channel_2nd"/>
    <property type="match status" value="1"/>
</dbReference>
<feature type="region of interest" description="Disordered" evidence="7">
    <location>
        <begin position="315"/>
        <end position="346"/>
    </location>
</feature>
<dbReference type="KEGG" id="slom:PXH66_00495"/>
<feature type="compositionally biased region" description="Basic and acidic residues" evidence="7">
    <location>
        <begin position="337"/>
        <end position="346"/>
    </location>
</feature>
<reference evidence="12" key="1">
    <citation type="submission" date="2023-03" db="EMBL/GenBank/DDBJ databases">
        <title>Lomoglobus Profundus gen. nov., sp. nov., a novel member of the phylum Verrucomicrobia, isolated from deep-marine sediment of South China Sea.</title>
        <authorList>
            <person name="Ahmad T."/>
            <person name="Ishaq S.E."/>
            <person name="Wang F."/>
        </authorList>
    </citation>
    <scope>NUCLEOTIDE SEQUENCE</scope>
    <source>
        <strain evidence="12">LMO-M01</strain>
    </source>
</reference>
<evidence type="ECO:0000256" key="4">
    <source>
        <dbReference type="ARBA" id="ARBA00022692"/>
    </source>
</evidence>
<dbReference type="InterPro" id="IPR011014">
    <property type="entry name" value="MscS_channel_TM-2"/>
</dbReference>
<feature type="domain" description="Mechanosensitive ion channel MscS" evidence="9">
    <location>
        <begin position="140"/>
        <end position="206"/>
    </location>
</feature>
<feature type="region of interest" description="Disordered" evidence="7">
    <location>
        <begin position="1"/>
        <end position="21"/>
    </location>
</feature>
<feature type="transmembrane region" description="Helical" evidence="8">
    <location>
        <begin position="90"/>
        <end position="110"/>
    </location>
</feature>
<evidence type="ECO:0000256" key="6">
    <source>
        <dbReference type="ARBA" id="ARBA00023136"/>
    </source>
</evidence>
<feature type="domain" description="Mechanosensitive ion channel MscS C-terminal" evidence="10">
    <location>
        <begin position="213"/>
        <end position="299"/>
    </location>
</feature>
<dbReference type="Gene3D" id="3.30.70.100">
    <property type="match status" value="1"/>
</dbReference>
<dbReference type="InterPro" id="IPR045275">
    <property type="entry name" value="MscS_archaea/bacteria_type"/>
</dbReference>
<dbReference type="AlphaFoldDB" id="A0AAE9ZUC9"/>
<evidence type="ECO:0000256" key="8">
    <source>
        <dbReference type="SAM" id="Phobius"/>
    </source>
</evidence>
<dbReference type="GO" id="GO:0008381">
    <property type="term" value="F:mechanosensitive monoatomic ion channel activity"/>
    <property type="evidence" value="ECO:0007669"/>
    <property type="project" value="InterPro"/>
</dbReference>
<dbReference type="SUPFAM" id="SSF82861">
    <property type="entry name" value="Mechanosensitive channel protein MscS (YggB), transmembrane region"/>
    <property type="match status" value="1"/>
</dbReference>
<accession>A0AAE9ZUC9</accession>
<evidence type="ECO:0000256" key="5">
    <source>
        <dbReference type="ARBA" id="ARBA00022989"/>
    </source>
</evidence>
<dbReference type="InterPro" id="IPR010920">
    <property type="entry name" value="LSM_dom_sf"/>
</dbReference>
<dbReference type="InterPro" id="IPR011066">
    <property type="entry name" value="MscS_channel_C_sf"/>
</dbReference>
<dbReference type="Proteomes" id="UP001218638">
    <property type="component" value="Chromosome"/>
</dbReference>
<dbReference type="RefSeq" id="WP_330929272.1">
    <property type="nucleotide sequence ID" value="NZ_CP119075.1"/>
</dbReference>
<keyword evidence="4 8" id="KW-0812">Transmembrane</keyword>
<feature type="transmembrane region" description="Helical" evidence="8">
    <location>
        <begin position="116"/>
        <end position="138"/>
    </location>
</feature>
<keyword evidence="6 8" id="KW-0472">Membrane</keyword>
<dbReference type="SUPFAM" id="SSF50182">
    <property type="entry name" value="Sm-like ribonucleoproteins"/>
    <property type="match status" value="1"/>
</dbReference>
<dbReference type="InterPro" id="IPR006685">
    <property type="entry name" value="MscS_channel_2nd"/>
</dbReference>
<evidence type="ECO:0000313" key="12">
    <source>
        <dbReference type="EMBL" id="WED65325.1"/>
    </source>
</evidence>
<protein>
    <submittedName>
        <fullName evidence="12">Mechanosensitive ion channel family protein</fullName>
    </submittedName>
</protein>
<sequence>MPLNNSSPLDPSAQADAGSSADTVSVDPLTIERSVSLISEKLMGWAETAITLLPNLILATVLFAMFYAIGAMSSRLLLKLFRRAFDSEAIASLLATLLKIAVVAIGFFVALDLIGLQRAVVSLLAGAGIIGLALGFAFQDLAENLLAGLMLGIRKPFKPGDLIKSQSEFGFVRRLNLRNTVMENFSGQMIYIPNKEIFKNVLENFSVSGLRRIEIPVGVSYGEDLAQVTTVLQEALEGLDFIDREKSVEVFALEFGDSSINFTARYWIKYPDGDIGYYPAIHRGVLAIKEAFDANDITIPFPIRTLDFGIKGGEPLRDALPSNKTDEDTTSDDSAESEAREHSSHD</sequence>
<evidence type="ECO:0000259" key="11">
    <source>
        <dbReference type="Pfam" id="PF21088"/>
    </source>
</evidence>
<dbReference type="Gene3D" id="1.10.287.1260">
    <property type="match status" value="1"/>
</dbReference>
<dbReference type="InterPro" id="IPR049142">
    <property type="entry name" value="MS_channel_1st"/>
</dbReference>
<feature type="transmembrane region" description="Helical" evidence="8">
    <location>
        <begin position="49"/>
        <end position="69"/>
    </location>
</feature>
<keyword evidence="5 8" id="KW-1133">Transmembrane helix</keyword>
<name>A0AAE9ZUC9_9BACT</name>
<evidence type="ECO:0000256" key="2">
    <source>
        <dbReference type="ARBA" id="ARBA00008017"/>
    </source>
</evidence>
<evidence type="ECO:0000256" key="3">
    <source>
        <dbReference type="ARBA" id="ARBA00022475"/>
    </source>
</evidence>
<gene>
    <name evidence="12" type="ORF">PXH66_00495</name>
</gene>
<dbReference type="Pfam" id="PF21082">
    <property type="entry name" value="MS_channel_3rd"/>
    <property type="match status" value="1"/>
</dbReference>